<dbReference type="OrthoDB" id="5973346at2759"/>
<evidence type="ECO:0000256" key="6">
    <source>
        <dbReference type="ARBA" id="ARBA00023136"/>
    </source>
</evidence>
<evidence type="ECO:0000313" key="8">
    <source>
        <dbReference type="EMBL" id="CAF0788749.1"/>
    </source>
</evidence>
<keyword evidence="7" id="KW-0999">Mitochondrion inner membrane</keyword>
<comment type="function">
    <text evidence="7">Component of the MICOS complex, a large protein complex of the mitochondrial inner membrane that plays crucial roles in the maintenance of crista junctions, inner membrane architecture, and formation of contact sites to the outer membrane.</text>
</comment>
<dbReference type="GO" id="GO:0042407">
    <property type="term" value="P:cristae formation"/>
    <property type="evidence" value="ECO:0007669"/>
    <property type="project" value="InterPro"/>
</dbReference>
<comment type="subcellular location">
    <subcellularLocation>
        <location evidence="7">Mitochondrion inner membrane</location>
    </subcellularLocation>
    <subcellularLocation>
        <location evidence="1">Mitochondrion membrane</location>
    </subcellularLocation>
</comment>
<protein>
    <recommendedName>
        <fullName evidence="7">MICOS complex subunit</fullName>
    </recommendedName>
</protein>
<reference evidence="9" key="1">
    <citation type="submission" date="2021-02" db="EMBL/GenBank/DDBJ databases">
        <authorList>
            <person name="Nowell W R."/>
        </authorList>
    </citation>
    <scope>NUCLEOTIDE SEQUENCE</scope>
</reference>
<evidence type="ECO:0000256" key="1">
    <source>
        <dbReference type="ARBA" id="ARBA00004325"/>
    </source>
</evidence>
<evidence type="ECO:0000256" key="2">
    <source>
        <dbReference type="ARBA" id="ARBA00010904"/>
    </source>
</evidence>
<evidence type="ECO:0000256" key="7">
    <source>
        <dbReference type="RuleBase" id="RU363021"/>
    </source>
</evidence>
<comment type="caution">
    <text evidence="9">The sequence shown here is derived from an EMBL/GenBank/DDBJ whole genome shotgun (WGS) entry which is preliminary data.</text>
</comment>
<dbReference type="Proteomes" id="UP000663828">
    <property type="component" value="Unassembled WGS sequence"/>
</dbReference>
<proteinExistence type="inferred from homology"/>
<evidence type="ECO:0000313" key="9">
    <source>
        <dbReference type="EMBL" id="CAF1095596.1"/>
    </source>
</evidence>
<dbReference type="GO" id="GO:0061617">
    <property type="term" value="C:MICOS complex"/>
    <property type="evidence" value="ECO:0007669"/>
    <property type="project" value="UniProtKB-UniRule"/>
</dbReference>
<name>A0A814NRQ9_ADIRI</name>
<keyword evidence="3" id="KW-0812">Transmembrane</keyword>
<dbReference type="InterPro" id="IPR033182">
    <property type="entry name" value="MIC26/MIC27_animal"/>
</dbReference>
<evidence type="ECO:0000256" key="3">
    <source>
        <dbReference type="ARBA" id="ARBA00022692"/>
    </source>
</evidence>
<accession>A0A814NRQ9</accession>
<keyword evidence="4" id="KW-1133">Transmembrane helix</keyword>
<dbReference type="Pfam" id="PF09769">
    <property type="entry name" value="ApoO"/>
    <property type="match status" value="1"/>
</dbReference>
<evidence type="ECO:0000313" key="11">
    <source>
        <dbReference type="Proteomes" id="UP000663852"/>
    </source>
</evidence>
<keyword evidence="5 7" id="KW-0496">Mitochondrion</keyword>
<evidence type="ECO:0000256" key="4">
    <source>
        <dbReference type="ARBA" id="ARBA00022989"/>
    </source>
</evidence>
<keyword evidence="10" id="KW-1185">Reference proteome</keyword>
<dbReference type="PANTHER" id="PTHR14564">
    <property type="entry name" value="MICOS COMPLEX SUBUNIT MIC26 / MIC27 FAMILY MEMBER"/>
    <property type="match status" value="1"/>
</dbReference>
<dbReference type="AlphaFoldDB" id="A0A814NRQ9"/>
<comment type="subunit">
    <text evidence="7">Component of the mitochondrial contact site and cristae organizing system (MICOS) complex.</text>
</comment>
<evidence type="ECO:0000256" key="5">
    <source>
        <dbReference type="ARBA" id="ARBA00023128"/>
    </source>
</evidence>
<dbReference type="InterPro" id="IPR019166">
    <property type="entry name" value="MIC26/MIC27"/>
</dbReference>
<comment type="similarity">
    <text evidence="2">Belongs to the apolipoprotein O/MICOS complex subunit Mic27 family.</text>
</comment>
<dbReference type="EMBL" id="CAJNOR010000081">
    <property type="protein sequence ID" value="CAF0788749.1"/>
    <property type="molecule type" value="Genomic_DNA"/>
</dbReference>
<gene>
    <name evidence="9" type="ORF">EDS130_LOCUS19719</name>
    <name evidence="8" type="ORF">XAT740_LOCUS2372</name>
</gene>
<organism evidence="9 11">
    <name type="scientific">Adineta ricciae</name>
    <name type="common">Rotifer</name>
    <dbReference type="NCBI Taxonomy" id="249248"/>
    <lineage>
        <taxon>Eukaryota</taxon>
        <taxon>Metazoa</taxon>
        <taxon>Spiralia</taxon>
        <taxon>Gnathifera</taxon>
        <taxon>Rotifera</taxon>
        <taxon>Eurotatoria</taxon>
        <taxon>Bdelloidea</taxon>
        <taxon>Adinetida</taxon>
        <taxon>Adinetidae</taxon>
        <taxon>Adineta</taxon>
    </lineage>
</organism>
<dbReference type="Proteomes" id="UP000663852">
    <property type="component" value="Unassembled WGS sequence"/>
</dbReference>
<sequence length="235" mass="26097">MPNSLDSSKTSVATETSRIIRVRDLPIYYDAKSDDIHRFLPRTAEEEVKTSTRNNWLYPIVSQIRQSVQQTWIDNKEIRQRIARGIETGGAHTRATIDYIRDDETFLPKVGVVTIAGLGGLLLGHKGGAVRKTFYSSVAALVALSACYPKQSANILDQVYVRVKNESKNLLDRTPAVPTVRIAENKDRILHSVKTGNEPVVTVQGDYGQGSPADQHLYTTRGVPNPVVLDTEKKL</sequence>
<evidence type="ECO:0000313" key="10">
    <source>
        <dbReference type="Proteomes" id="UP000663828"/>
    </source>
</evidence>
<dbReference type="EMBL" id="CAJNOJ010000095">
    <property type="protein sequence ID" value="CAF1095596.1"/>
    <property type="molecule type" value="Genomic_DNA"/>
</dbReference>
<keyword evidence="6" id="KW-0472">Membrane</keyword>